<name>A0AA38LM43_TAXCH</name>
<proteinExistence type="predicted"/>
<accession>A0AA38LM43</accession>
<reference evidence="1 2" key="1">
    <citation type="journal article" date="2021" name="Nat. Plants">
        <title>The Taxus genome provides insights into paclitaxel biosynthesis.</title>
        <authorList>
            <person name="Xiong X."/>
            <person name="Gou J."/>
            <person name="Liao Q."/>
            <person name="Li Y."/>
            <person name="Zhou Q."/>
            <person name="Bi G."/>
            <person name="Li C."/>
            <person name="Du R."/>
            <person name="Wang X."/>
            <person name="Sun T."/>
            <person name="Guo L."/>
            <person name="Liang H."/>
            <person name="Lu P."/>
            <person name="Wu Y."/>
            <person name="Zhang Z."/>
            <person name="Ro D.K."/>
            <person name="Shang Y."/>
            <person name="Huang S."/>
            <person name="Yan J."/>
        </authorList>
    </citation>
    <scope>NUCLEOTIDE SEQUENCE [LARGE SCALE GENOMIC DNA]</scope>
    <source>
        <strain evidence="1">Ta-2019</strain>
    </source>
</reference>
<comment type="caution">
    <text evidence="1">The sequence shown here is derived from an EMBL/GenBank/DDBJ whole genome shotgun (WGS) entry which is preliminary data.</text>
</comment>
<protein>
    <submittedName>
        <fullName evidence="1">Uncharacterized protein</fullName>
    </submittedName>
</protein>
<dbReference type="EMBL" id="JAHRHJ020000001">
    <property type="protein sequence ID" value="KAH9330063.1"/>
    <property type="molecule type" value="Genomic_DNA"/>
</dbReference>
<feature type="non-terminal residue" evidence="1">
    <location>
        <position position="54"/>
    </location>
</feature>
<keyword evidence="2" id="KW-1185">Reference proteome</keyword>
<evidence type="ECO:0000313" key="2">
    <source>
        <dbReference type="Proteomes" id="UP000824469"/>
    </source>
</evidence>
<dbReference type="AlphaFoldDB" id="A0AA38LM43"/>
<dbReference type="Proteomes" id="UP000824469">
    <property type="component" value="Unassembled WGS sequence"/>
</dbReference>
<evidence type="ECO:0000313" key="1">
    <source>
        <dbReference type="EMBL" id="KAH9330063.1"/>
    </source>
</evidence>
<sequence length="54" mass="5991">IPNEAIRYLCANLSPKSAFINGGFPKISLLFGNDSELMTIENGKMQPQIPRLLE</sequence>
<feature type="non-terminal residue" evidence="1">
    <location>
        <position position="1"/>
    </location>
</feature>
<gene>
    <name evidence="1" type="ORF">KI387_002171</name>
</gene>
<organism evidence="1 2">
    <name type="scientific">Taxus chinensis</name>
    <name type="common">Chinese yew</name>
    <name type="synonym">Taxus wallichiana var. chinensis</name>
    <dbReference type="NCBI Taxonomy" id="29808"/>
    <lineage>
        <taxon>Eukaryota</taxon>
        <taxon>Viridiplantae</taxon>
        <taxon>Streptophyta</taxon>
        <taxon>Embryophyta</taxon>
        <taxon>Tracheophyta</taxon>
        <taxon>Spermatophyta</taxon>
        <taxon>Pinopsida</taxon>
        <taxon>Pinidae</taxon>
        <taxon>Conifers II</taxon>
        <taxon>Cupressales</taxon>
        <taxon>Taxaceae</taxon>
        <taxon>Taxus</taxon>
    </lineage>
</organism>